<evidence type="ECO:0000256" key="7">
    <source>
        <dbReference type="ARBA" id="ARBA00022801"/>
    </source>
</evidence>
<dbReference type="HOGENOM" id="CLU_012703_0_1_1"/>
<evidence type="ECO:0000256" key="1">
    <source>
        <dbReference type="ARBA" id="ARBA00001947"/>
    </source>
</evidence>
<dbReference type="CDD" id="cd09596">
    <property type="entry name" value="M36"/>
    <property type="match status" value="1"/>
</dbReference>
<dbReference type="Gene3D" id="1.10.390.10">
    <property type="entry name" value="Neutral Protease Domain 2"/>
    <property type="match status" value="1"/>
</dbReference>
<evidence type="ECO:0000256" key="5">
    <source>
        <dbReference type="ARBA" id="ARBA00022670"/>
    </source>
</evidence>
<comment type="subcellular location">
    <subcellularLocation>
        <location evidence="2">Secreted</location>
    </subcellularLocation>
</comment>
<dbReference type="GeneID" id="7452451"/>
<dbReference type="STRING" id="35128.B8BVA2"/>
<keyword evidence="4" id="KW-0964">Secreted</keyword>
<keyword evidence="10" id="KW-0865">Zymogen</keyword>
<reference evidence="11 12" key="2">
    <citation type="journal article" date="2008" name="Nature">
        <title>The Phaeodactylum genome reveals the evolutionary history of diatom genomes.</title>
        <authorList>
            <person name="Bowler C."/>
            <person name="Allen A.E."/>
            <person name="Badger J.H."/>
            <person name="Grimwood J."/>
            <person name="Jabbari K."/>
            <person name="Kuo A."/>
            <person name="Maheswari U."/>
            <person name="Martens C."/>
            <person name="Maumus F."/>
            <person name="Otillar R.P."/>
            <person name="Rayko E."/>
            <person name="Salamov A."/>
            <person name="Vandepoele K."/>
            <person name="Beszteri B."/>
            <person name="Gruber A."/>
            <person name="Heijde M."/>
            <person name="Katinka M."/>
            <person name="Mock T."/>
            <person name="Valentin K."/>
            <person name="Verret F."/>
            <person name="Berges J.A."/>
            <person name="Brownlee C."/>
            <person name="Cadoret J.P."/>
            <person name="Chiovitti A."/>
            <person name="Choi C.J."/>
            <person name="Coesel S."/>
            <person name="De Martino A."/>
            <person name="Detter J.C."/>
            <person name="Durkin C."/>
            <person name="Falciatore A."/>
            <person name="Fournet J."/>
            <person name="Haruta M."/>
            <person name="Huysman M.J."/>
            <person name="Jenkins B.D."/>
            <person name="Jiroutova K."/>
            <person name="Jorgensen R.E."/>
            <person name="Joubert Y."/>
            <person name="Kaplan A."/>
            <person name="Kroger N."/>
            <person name="Kroth P.G."/>
            <person name="La Roche J."/>
            <person name="Lindquist E."/>
            <person name="Lommer M."/>
            <person name="Martin-Jezequel V."/>
            <person name="Lopez P.J."/>
            <person name="Lucas S."/>
            <person name="Mangogna M."/>
            <person name="McGinnis K."/>
            <person name="Medlin L.K."/>
            <person name="Montsant A."/>
            <person name="Oudot-Le Secq M.P."/>
            <person name="Napoli C."/>
            <person name="Obornik M."/>
            <person name="Parker M.S."/>
            <person name="Petit J.L."/>
            <person name="Porcel B.M."/>
            <person name="Poulsen N."/>
            <person name="Robison M."/>
            <person name="Rychlewski L."/>
            <person name="Rynearson T.A."/>
            <person name="Schmutz J."/>
            <person name="Shapiro H."/>
            <person name="Siaut M."/>
            <person name="Stanley M."/>
            <person name="Sussman M.R."/>
            <person name="Taylor A.R."/>
            <person name="Vardi A."/>
            <person name="von Dassow P."/>
            <person name="Vyverman W."/>
            <person name="Willis A."/>
            <person name="Wyrwicz L.S."/>
            <person name="Rokhsar D.S."/>
            <person name="Weissenbach J."/>
            <person name="Armbrust E.V."/>
            <person name="Green B.R."/>
            <person name="Van de Peer Y."/>
            <person name="Grigoriev I.V."/>
        </authorList>
    </citation>
    <scope>NUCLEOTIDE SEQUENCE [LARGE SCALE GENOMIC DNA]</scope>
    <source>
        <strain evidence="11 12">CCMP1335</strain>
    </source>
</reference>
<name>B8BVA2_THAPS</name>
<dbReference type="InterPro" id="IPR050371">
    <property type="entry name" value="Fungal_virulence_M36"/>
</dbReference>
<feature type="non-terminal residue" evidence="11">
    <location>
        <position position="475"/>
    </location>
</feature>
<evidence type="ECO:0000256" key="4">
    <source>
        <dbReference type="ARBA" id="ARBA00022525"/>
    </source>
</evidence>
<dbReference type="EMBL" id="CM000639">
    <property type="protein sequence ID" value="EED94898.1"/>
    <property type="molecule type" value="Genomic_DNA"/>
</dbReference>
<evidence type="ECO:0000256" key="2">
    <source>
        <dbReference type="ARBA" id="ARBA00004613"/>
    </source>
</evidence>
<dbReference type="PRINTS" id="PR00999">
    <property type="entry name" value="FUNGALYSIN"/>
</dbReference>
<keyword evidence="9 11" id="KW-0482">Metalloprotease</keyword>
<evidence type="ECO:0000256" key="8">
    <source>
        <dbReference type="ARBA" id="ARBA00022833"/>
    </source>
</evidence>
<accession>B8BVA2</accession>
<dbReference type="PANTHER" id="PTHR33478">
    <property type="entry name" value="EXTRACELLULAR METALLOPROTEINASE MEP"/>
    <property type="match status" value="1"/>
</dbReference>
<gene>
    <name evidence="11" type="ORF">THAPSDRAFT_261495</name>
</gene>
<dbReference type="Gene3D" id="3.10.170.10">
    <property type="match status" value="1"/>
</dbReference>
<dbReference type="GO" id="GO:0004222">
    <property type="term" value="F:metalloendopeptidase activity"/>
    <property type="evidence" value="ECO:0007669"/>
    <property type="project" value="InterPro"/>
</dbReference>
<dbReference type="InParanoid" id="B8BVA2"/>
<dbReference type="GO" id="GO:0006508">
    <property type="term" value="P:proteolysis"/>
    <property type="evidence" value="ECO:0007669"/>
    <property type="project" value="UniProtKB-KW"/>
</dbReference>
<keyword evidence="6" id="KW-0479">Metal-binding</keyword>
<reference evidence="11 12" key="1">
    <citation type="journal article" date="2004" name="Science">
        <title>The genome of the diatom Thalassiosira pseudonana: ecology, evolution, and metabolism.</title>
        <authorList>
            <person name="Armbrust E.V."/>
            <person name="Berges J.A."/>
            <person name="Bowler C."/>
            <person name="Green B.R."/>
            <person name="Martinez D."/>
            <person name="Putnam N.H."/>
            <person name="Zhou S."/>
            <person name="Allen A.E."/>
            <person name="Apt K.E."/>
            <person name="Bechner M."/>
            <person name="Brzezinski M.A."/>
            <person name="Chaal B.K."/>
            <person name="Chiovitti A."/>
            <person name="Davis A.K."/>
            <person name="Demarest M.S."/>
            <person name="Detter J.C."/>
            <person name="Glavina T."/>
            <person name="Goodstein D."/>
            <person name="Hadi M.Z."/>
            <person name="Hellsten U."/>
            <person name="Hildebrand M."/>
            <person name="Jenkins B.D."/>
            <person name="Jurka J."/>
            <person name="Kapitonov V.V."/>
            <person name="Kroger N."/>
            <person name="Lau W.W."/>
            <person name="Lane T.W."/>
            <person name="Larimer F.W."/>
            <person name="Lippmeier J.C."/>
            <person name="Lucas S."/>
            <person name="Medina M."/>
            <person name="Montsant A."/>
            <person name="Obornik M."/>
            <person name="Parker M.S."/>
            <person name="Palenik B."/>
            <person name="Pazour G.J."/>
            <person name="Richardson P.M."/>
            <person name="Rynearson T.A."/>
            <person name="Saito M.A."/>
            <person name="Schwartz D.C."/>
            <person name="Thamatrakoln K."/>
            <person name="Valentin K."/>
            <person name="Vardi A."/>
            <person name="Wilkerson F.P."/>
            <person name="Rokhsar D.S."/>
        </authorList>
    </citation>
    <scope>NUCLEOTIDE SEQUENCE [LARGE SCALE GENOMIC DNA]</scope>
    <source>
        <strain evidence="11 12">CCMP1335</strain>
    </source>
</reference>
<evidence type="ECO:0000256" key="6">
    <source>
        <dbReference type="ARBA" id="ARBA00022723"/>
    </source>
</evidence>
<proteinExistence type="inferred from homology"/>
<evidence type="ECO:0000256" key="9">
    <source>
        <dbReference type="ARBA" id="ARBA00023049"/>
    </source>
</evidence>
<dbReference type="InterPro" id="IPR027268">
    <property type="entry name" value="Peptidase_M4/M1_CTD_sf"/>
</dbReference>
<dbReference type="KEGG" id="tps:THAPSDRAFT_261495"/>
<keyword evidence="8" id="KW-0862">Zinc</keyword>
<keyword evidence="7" id="KW-0378">Hydrolase</keyword>
<dbReference type="GO" id="GO:0008270">
    <property type="term" value="F:zinc ion binding"/>
    <property type="evidence" value="ECO:0007669"/>
    <property type="project" value="InterPro"/>
</dbReference>
<keyword evidence="5" id="KW-0645">Protease</keyword>
<dbReference type="PaxDb" id="35128-Thaps261495"/>
<organism evidence="11 12">
    <name type="scientific">Thalassiosira pseudonana</name>
    <name type="common">Marine diatom</name>
    <name type="synonym">Cyclotella nana</name>
    <dbReference type="NCBI Taxonomy" id="35128"/>
    <lineage>
        <taxon>Eukaryota</taxon>
        <taxon>Sar</taxon>
        <taxon>Stramenopiles</taxon>
        <taxon>Ochrophyta</taxon>
        <taxon>Bacillariophyta</taxon>
        <taxon>Coscinodiscophyceae</taxon>
        <taxon>Thalassiosirophycidae</taxon>
        <taxon>Thalassiosirales</taxon>
        <taxon>Thalassiosiraceae</taxon>
        <taxon>Thalassiosira</taxon>
    </lineage>
</organism>
<evidence type="ECO:0000256" key="10">
    <source>
        <dbReference type="ARBA" id="ARBA00023145"/>
    </source>
</evidence>
<evidence type="ECO:0000313" key="11">
    <source>
        <dbReference type="EMBL" id="EED94898.1"/>
    </source>
</evidence>
<evidence type="ECO:0000256" key="3">
    <source>
        <dbReference type="ARBA" id="ARBA00006006"/>
    </source>
</evidence>
<dbReference type="OMA" id="YIWTRAN"/>
<dbReference type="GO" id="GO:0005615">
    <property type="term" value="C:extracellular space"/>
    <property type="evidence" value="ECO:0007669"/>
    <property type="project" value="InterPro"/>
</dbReference>
<dbReference type="InterPro" id="IPR001842">
    <property type="entry name" value="Peptidase_M36"/>
</dbReference>
<comment type="cofactor">
    <cofactor evidence="1">
        <name>Zn(2+)</name>
        <dbReference type="ChEBI" id="CHEBI:29105"/>
    </cofactor>
</comment>
<dbReference type="SUPFAM" id="SSF55486">
    <property type="entry name" value="Metalloproteases ('zincins'), catalytic domain"/>
    <property type="match status" value="1"/>
</dbReference>
<protein>
    <submittedName>
        <fullName evidence="11">Metalloprotease</fullName>
    </submittedName>
</protein>
<feature type="non-terminal residue" evidence="11">
    <location>
        <position position="1"/>
    </location>
</feature>
<sequence>KALNLTVKEGNAETFSNPTHMVMFESHDGVSMNAIQCQLAFWSVAECDIRLAWEVTARPNNTHWLQMLVDAKDGTPLHDLSESVSFDTNDIEPLSLASNPEWEESSPNGWLMIDGILYNETRGNNIRAAYNISEEATLIFDRLSGETAKATNPELSVFDYSYQNIMSDDPSRWREAAIVNVFYWCNIMHDILYQYGFDEPSGNFQEENFGLGGIGGDSVVVEVQEPAGVNNAVFLVIPDGMNPVLQLYLFNRSDNIIRDSAFDTSIITHEYCHGLSSRLTGGPSNAYCLDPTLQPESGSEGWSDFCALFVTATITTGRTRTIGSFSLWNVSVNGIRVYPYSTDMNINPMTYSFVNYMAGLPAAATTHYVGTIWATMLWEMYWGIVELEETNGSLGFNSDKYQSGIGGSNIAMLLVVEGLKAQACQPTFVDSRNAILIAGKLLFVCAYKCTIWKSFARRGLGFSAVPSPFGTIGVT</sequence>
<keyword evidence="12" id="KW-1185">Reference proteome</keyword>
<comment type="similarity">
    <text evidence="3">Belongs to the peptidase M36 family.</text>
</comment>
<dbReference type="Pfam" id="PF02128">
    <property type="entry name" value="Peptidase_M36"/>
    <property type="match status" value="1"/>
</dbReference>
<dbReference type="Proteomes" id="UP000001449">
    <property type="component" value="Chromosome 2"/>
</dbReference>
<dbReference type="eggNOG" id="ENOG502QTDC">
    <property type="taxonomic scope" value="Eukaryota"/>
</dbReference>
<dbReference type="AlphaFoldDB" id="B8BVA2"/>
<dbReference type="RefSeq" id="XP_002287455.1">
    <property type="nucleotide sequence ID" value="XM_002287419.1"/>
</dbReference>
<dbReference type="PANTHER" id="PTHR33478:SF1">
    <property type="entry name" value="EXTRACELLULAR METALLOPROTEINASE MEP"/>
    <property type="match status" value="1"/>
</dbReference>
<evidence type="ECO:0000313" key="12">
    <source>
        <dbReference type="Proteomes" id="UP000001449"/>
    </source>
</evidence>